<sequence>MTLPKTYIKGFHNDDAIKNMTYKKLGETDMCVSKLSLGGTVFGGVYGEFDDKEARETIEESIKNGINYIDTAPYYGEGRSEAFLGKVLKDIPREAYYISTKVGRYTSKYETMFDYSKETIISRFEDSLERLCLKYVDFAIVHDVEFGDMHQLLNESIPAVQALVAKGKVRYTAISAYPVSTLWDVVQKSKIKIDIVLSYSRETLFDSTLSKYADKFKSKGVGIVNASPTGLRLLSNCGPEAWHPASKEIKNLCAQAAAYCKENGVELGTLAVYHALKNDNYDTCLVGFNTRAIMNFNLNLLVKGLSPEEQKVLDHLKDKFFKNKSMHWEGMELLMIKNYLNSFKTSP</sequence>
<dbReference type="AlphaFoldDB" id="A0A8I6SAW6"/>
<dbReference type="OMA" id="DYDNMFD"/>
<evidence type="ECO:0000313" key="3">
    <source>
        <dbReference type="Proteomes" id="UP000494040"/>
    </source>
</evidence>
<dbReference type="GeneID" id="106674209"/>
<dbReference type="GO" id="GO:0010349">
    <property type="term" value="F:L-galactose dehydrogenase activity"/>
    <property type="evidence" value="ECO:0007669"/>
    <property type="project" value="InterPro"/>
</dbReference>
<dbReference type="InterPro" id="IPR020471">
    <property type="entry name" value="AKR"/>
</dbReference>
<evidence type="ECO:0000259" key="1">
    <source>
        <dbReference type="Pfam" id="PF00248"/>
    </source>
</evidence>
<reference evidence="2" key="1">
    <citation type="submission" date="2022-01" db="UniProtKB">
        <authorList>
            <consortium name="EnsemblMetazoa"/>
        </authorList>
    </citation>
    <scope>IDENTIFICATION</scope>
</reference>
<dbReference type="GO" id="GO:0005829">
    <property type="term" value="C:cytosol"/>
    <property type="evidence" value="ECO:0007669"/>
    <property type="project" value="TreeGrafter"/>
</dbReference>
<dbReference type="InterPro" id="IPR023210">
    <property type="entry name" value="NADP_OxRdtase_dom"/>
</dbReference>
<proteinExistence type="predicted"/>
<name>A0A8I6SAW6_CIMLE</name>
<dbReference type="Pfam" id="PF00248">
    <property type="entry name" value="Aldo_ket_red"/>
    <property type="match status" value="1"/>
</dbReference>
<dbReference type="InterPro" id="IPR044479">
    <property type="entry name" value="LGALDH-like"/>
</dbReference>
<dbReference type="PANTHER" id="PTHR42686:SF1">
    <property type="entry name" value="GH17980P-RELATED"/>
    <property type="match status" value="1"/>
</dbReference>
<dbReference type="KEGG" id="clec:106674209"/>
<dbReference type="OrthoDB" id="48988at2759"/>
<keyword evidence="3" id="KW-1185">Reference proteome</keyword>
<dbReference type="SUPFAM" id="SSF51430">
    <property type="entry name" value="NAD(P)-linked oxidoreductase"/>
    <property type="match status" value="1"/>
</dbReference>
<dbReference type="RefSeq" id="XP_014262298.1">
    <property type="nucleotide sequence ID" value="XM_014406812.2"/>
</dbReference>
<dbReference type="CDD" id="cd19163">
    <property type="entry name" value="AKR_galDH"/>
    <property type="match status" value="1"/>
</dbReference>
<protein>
    <recommendedName>
        <fullName evidence="1">NADP-dependent oxidoreductase domain-containing protein</fullName>
    </recommendedName>
</protein>
<feature type="domain" description="NADP-dependent oxidoreductase" evidence="1">
    <location>
        <begin position="34"/>
        <end position="316"/>
    </location>
</feature>
<evidence type="ECO:0000313" key="2">
    <source>
        <dbReference type="EnsemblMetazoa" id="XP_014262298.1"/>
    </source>
</evidence>
<dbReference type="InterPro" id="IPR036812">
    <property type="entry name" value="NAD(P)_OxRdtase_dom_sf"/>
</dbReference>
<dbReference type="Gene3D" id="3.20.20.100">
    <property type="entry name" value="NADP-dependent oxidoreductase domain"/>
    <property type="match status" value="1"/>
</dbReference>
<dbReference type="Proteomes" id="UP000494040">
    <property type="component" value="Unassembled WGS sequence"/>
</dbReference>
<accession>A0A8I6SAW6</accession>
<organism evidence="2 3">
    <name type="scientific">Cimex lectularius</name>
    <name type="common">Bed bug</name>
    <name type="synonym">Acanthia lectularia</name>
    <dbReference type="NCBI Taxonomy" id="79782"/>
    <lineage>
        <taxon>Eukaryota</taxon>
        <taxon>Metazoa</taxon>
        <taxon>Ecdysozoa</taxon>
        <taxon>Arthropoda</taxon>
        <taxon>Hexapoda</taxon>
        <taxon>Insecta</taxon>
        <taxon>Pterygota</taxon>
        <taxon>Neoptera</taxon>
        <taxon>Paraneoptera</taxon>
        <taxon>Hemiptera</taxon>
        <taxon>Heteroptera</taxon>
        <taxon>Panheteroptera</taxon>
        <taxon>Cimicomorpha</taxon>
        <taxon>Cimicidae</taxon>
        <taxon>Cimex</taxon>
    </lineage>
</organism>
<dbReference type="EnsemblMetazoa" id="XM_014406812.2">
    <property type="protein sequence ID" value="XP_014262298.1"/>
    <property type="gene ID" value="LOC106674209"/>
</dbReference>
<dbReference type="PANTHER" id="PTHR42686">
    <property type="entry name" value="GH17980P-RELATED"/>
    <property type="match status" value="1"/>
</dbReference>